<feature type="coiled-coil region" evidence="7">
    <location>
        <begin position="248"/>
        <end position="289"/>
    </location>
</feature>
<feature type="region of interest" description="Disordered" evidence="8">
    <location>
        <begin position="118"/>
        <end position="140"/>
    </location>
</feature>
<accession>A0A7J0H0W6</accession>
<evidence type="ECO:0000313" key="10">
    <source>
        <dbReference type="EMBL" id="GFZ16414.1"/>
    </source>
</evidence>
<comment type="caution">
    <text evidence="10">The sequence shown here is derived from an EMBL/GenBank/DDBJ whole genome shotgun (WGS) entry which is preliminary data.</text>
</comment>
<evidence type="ECO:0000256" key="5">
    <source>
        <dbReference type="ARBA" id="ARBA00023163"/>
    </source>
</evidence>
<keyword evidence="3" id="KW-0805">Transcription regulation</keyword>
<dbReference type="EMBL" id="BJWL01000025">
    <property type="protein sequence ID" value="GFZ16414.1"/>
    <property type="molecule type" value="Genomic_DNA"/>
</dbReference>
<dbReference type="OrthoDB" id="1642657at2759"/>
<evidence type="ECO:0000256" key="1">
    <source>
        <dbReference type="ARBA" id="ARBA00004123"/>
    </source>
</evidence>
<dbReference type="SUPFAM" id="SSF57959">
    <property type="entry name" value="Leucine zipper domain"/>
    <property type="match status" value="1"/>
</dbReference>
<evidence type="ECO:0000259" key="9">
    <source>
        <dbReference type="PROSITE" id="PS50217"/>
    </source>
</evidence>
<dbReference type="CDD" id="cd14702">
    <property type="entry name" value="bZIP_plant_GBF1"/>
    <property type="match status" value="1"/>
</dbReference>
<dbReference type="InterPro" id="IPR045314">
    <property type="entry name" value="bZIP_plant_GBF1"/>
</dbReference>
<dbReference type="Pfam" id="PF00170">
    <property type="entry name" value="bZIP_1"/>
    <property type="match status" value="1"/>
</dbReference>
<dbReference type="GO" id="GO:0043565">
    <property type="term" value="F:sequence-specific DNA binding"/>
    <property type="evidence" value="ECO:0007669"/>
    <property type="project" value="InterPro"/>
</dbReference>
<protein>
    <submittedName>
        <fullName evidence="10">G-box binding factor 3</fullName>
    </submittedName>
</protein>
<keyword evidence="6" id="KW-0539">Nucleus</keyword>
<dbReference type="PANTHER" id="PTHR45967">
    <property type="entry name" value="G-BOX-BINDING FACTOR 3-RELATED"/>
    <property type="match status" value="1"/>
</dbReference>
<keyword evidence="11" id="KW-1185">Reference proteome</keyword>
<evidence type="ECO:0000256" key="7">
    <source>
        <dbReference type="SAM" id="Coils"/>
    </source>
</evidence>
<keyword evidence="7" id="KW-0175">Coiled coil</keyword>
<dbReference type="GO" id="GO:0003700">
    <property type="term" value="F:DNA-binding transcription factor activity"/>
    <property type="evidence" value="ECO:0007669"/>
    <property type="project" value="InterPro"/>
</dbReference>
<dbReference type="AlphaFoldDB" id="A0A7J0H0W6"/>
<dbReference type="GO" id="GO:0005634">
    <property type="term" value="C:nucleus"/>
    <property type="evidence" value="ECO:0007669"/>
    <property type="project" value="UniProtKB-SubCell"/>
</dbReference>
<evidence type="ECO:0000256" key="6">
    <source>
        <dbReference type="ARBA" id="ARBA00023242"/>
    </source>
</evidence>
<evidence type="ECO:0000256" key="3">
    <source>
        <dbReference type="ARBA" id="ARBA00023015"/>
    </source>
</evidence>
<dbReference type="InterPro" id="IPR044827">
    <property type="entry name" value="GBF-like"/>
</dbReference>
<dbReference type="Gene3D" id="1.20.5.170">
    <property type="match status" value="1"/>
</dbReference>
<keyword evidence="4" id="KW-0238">DNA-binding</keyword>
<comment type="similarity">
    <text evidence="2">Belongs to the bZIP family.</text>
</comment>
<name>A0A7J0H0W6_9ERIC</name>
<reference evidence="10 11" key="1">
    <citation type="submission" date="2019-07" db="EMBL/GenBank/DDBJ databases">
        <title>De Novo Assembly of kiwifruit Actinidia rufa.</title>
        <authorList>
            <person name="Sugita-Konishi S."/>
            <person name="Sato K."/>
            <person name="Mori E."/>
            <person name="Abe Y."/>
            <person name="Kisaki G."/>
            <person name="Hamano K."/>
            <person name="Suezawa K."/>
            <person name="Otani M."/>
            <person name="Fukuda T."/>
            <person name="Manabe T."/>
            <person name="Gomi K."/>
            <person name="Tabuchi M."/>
            <person name="Akimitsu K."/>
            <person name="Kataoka I."/>
        </authorList>
    </citation>
    <scope>NUCLEOTIDE SEQUENCE [LARGE SCALE GENOMIC DNA]</scope>
    <source>
        <strain evidence="11">cv. Fuchu</strain>
    </source>
</reference>
<feature type="region of interest" description="Disordered" evidence="8">
    <location>
        <begin position="153"/>
        <end position="176"/>
    </location>
</feature>
<feature type="compositionally biased region" description="Polar residues" evidence="8">
    <location>
        <begin position="123"/>
        <end position="139"/>
    </location>
</feature>
<feature type="domain" description="BZIP" evidence="9">
    <location>
        <begin position="223"/>
        <end position="286"/>
    </location>
</feature>
<proteinExistence type="inferred from homology"/>
<comment type="subcellular location">
    <subcellularLocation>
        <location evidence="1">Nucleus</location>
    </subcellularLocation>
</comment>
<dbReference type="InterPro" id="IPR004827">
    <property type="entry name" value="bZIP"/>
</dbReference>
<keyword evidence="5" id="KW-0804">Transcription</keyword>
<dbReference type="Proteomes" id="UP000585474">
    <property type="component" value="Unassembled WGS sequence"/>
</dbReference>
<dbReference type="InterPro" id="IPR046347">
    <property type="entry name" value="bZIP_sf"/>
</dbReference>
<evidence type="ECO:0000256" key="4">
    <source>
        <dbReference type="ARBA" id="ARBA00023125"/>
    </source>
</evidence>
<organism evidence="10 11">
    <name type="scientific">Actinidia rufa</name>
    <dbReference type="NCBI Taxonomy" id="165716"/>
    <lineage>
        <taxon>Eukaryota</taxon>
        <taxon>Viridiplantae</taxon>
        <taxon>Streptophyta</taxon>
        <taxon>Embryophyta</taxon>
        <taxon>Tracheophyta</taxon>
        <taxon>Spermatophyta</taxon>
        <taxon>Magnoliopsida</taxon>
        <taxon>eudicotyledons</taxon>
        <taxon>Gunneridae</taxon>
        <taxon>Pentapetalae</taxon>
        <taxon>asterids</taxon>
        <taxon>Ericales</taxon>
        <taxon>Actinidiaceae</taxon>
        <taxon>Actinidia</taxon>
    </lineage>
</organism>
<dbReference type="PROSITE" id="PS00036">
    <property type="entry name" value="BZIP_BASIC"/>
    <property type="match status" value="1"/>
</dbReference>
<sequence length="329" mass="35430">MVGCVVSQASGLVRMDVAYYGPGVPVPQSYLNSAAVAGHVPHPHLWSPPQDDSQETAVFSAAMMSCPAVTVIQVATPVSTQQISNSSDITDQGLRKKLKSVDGVAMCAVKDNVDVDGEGSVHGASQSAEGGIGASSNATDWDANMTARSVSGIIGAPENAGRKPVDTPNGKAKTSTTCAATPAGVELPLEVVLRCGLAAVFFCFLPPVYFKWFYMEHINDQRQLKRVRRKQANRESARRSRLRKQAETEELMERYETLKVENIALKSEMNQLTEGSEKLRVENAALMEKLSVADVTHHGEMVLDEIEPDLAQPNCSEDGFTLNKPGSVN</sequence>
<evidence type="ECO:0000256" key="2">
    <source>
        <dbReference type="ARBA" id="ARBA00007163"/>
    </source>
</evidence>
<evidence type="ECO:0000256" key="8">
    <source>
        <dbReference type="SAM" id="MobiDB-lite"/>
    </source>
</evidence>
<dbReference type="SMART" id="SM00338">
    <property type="entry name" value="BRLZ"/>
    <property type="match status" value="1"/>
</dbReference>
<dbReference type="PROSITE" id="PS50217">
    <property type="entry name" value="BZIP"/>
    <property type="match status" value="1"/>
</dbReference>
<dbReference type="PANTHER" id="PTHR45967:SF38">
    <property type="entry name" value="G-BOX-BINDING FACTOR 2"/>
    <property type="match status" value="1"/>
</dbReference>
<gene>
    <name evidence="10" type="ORF">Acr_25g0008230</name>
</gene>
<evidence type="ECO:0000313" key="11">
    <source>
        <dbReference type="Proteomes" id="UP000585474"/>
    </source>
</evidence>